<dbReference type="InterPro" id="IPR008990">
    <property type="entry name" value="Elect_transpt_acc-like_dom_sf"/>
</dbReference>
<protein>
    <submittedName>
        <fullName evidence="2">Nitrile hydratase</fullName>
    </submittedName>
</protein>
<evidence type="ECO:0000259" key="1">
    <source>
        <dbReference type="Pfam" id="PF02211"/>
    </source>
</evidence>
<proteinExistence type="predicted"/>
<comment type="caution">
    <text evidence="2">The sequence shown here is derived from an EMBL/GenBank/DDBJ whole genome shotgun (WGS) entry which is preliminary data.</text>
</comment>
<evidence type="ECO:0000313" key="3">
    <source>
        <dbReference type="Proteomes" id="UP000245890"/>
    </source>
</evidence>
<evidence type="ECO:0000313" key="2">
    <source>
        <dbReference type="EMBL" id="PVX28795.1"/>
    </source>
</evidence>
<dbReference type="AlphaFoldDB" id="A0A2U0SBZ9"/>
<dbReference type="InterPro" id="IPR024690">
    <property type="entry name" value="CN_hydtase_beta_dom_C"/>
</dbReference>
<dbReference type="Pfam" id="PF02211">
    <property type="entry name" value="NHase_beta_C"/>
    <property type="match status" value="1"/>
</dbReference>
<dbReference type="OrthoDB" id="3478924at2"/>
<accession>A0A2U0SBZ9</accession>
<dbReference type="Gene3D" id="2.30.30.50">
    <property type="match status" value="1"/>
</dbReference>
<keyword evidence="3" id="KW-1185">Reference proteome</keyword>
<gene>
    <name evidence="2" type="ORF">DD559_05190</name>
</gene>
<dbReference type="Proteomes" id="UP000245890">
    <property type="component" value="Unassembled WGS sequence"/>
</dbReference>
<sequence>MNASPLASVVPALKELPAFSEGQRVRVLERAPIGHYRVPIYLRRHVGTVERVIEPAMIDNEEEGYGRNAGNRLHYYRVSFRMTEVWTRYDGSPRDELHIEIFETWLEQA</sequence>
<feature type="domain" description="Nitrile hydratase beta subunit" evidence="1">
    <location>
        <begin position="15"/>
        <end position="107"/>
    </location>
</feature>
<organism evidence="2 3">
    <name type="scientific">Sphingomonas pokkalii</name>
    <dbReference type="NCBI Taxonomy" id="2175090"/>
    <lineage>
        <taxon>Bacteria</taxon>
        <taxon>Pseudomonadati</taxon>
        <taxon>Pseudomonadota</taxon>
        <taxon>Alphaproteobacteria</taxon>
        <taxon>Sphingomonadales</taxon>
        <taxon>Sphingomonadaceae</taxon>
        <taxon>Sphingomonas</taxon>
    </lineage>
</organism>
<dbReference type="EMBL" id="QENQ01000001">
    <property type="protein sequence ID" value="PVX28795.1"/>
    <property type="molecule type" value="Genomic_DNA"/>
</dbReference>
<dbReference type="SUPFAM" id="SSF50090">
    <property type="entry name" value="Electron transport accessory proteins"/>
    <property type="match status" value="1"/>
</dbReference>
<reference evidence="2 3" key="1">
    <citation type="submission" date="2018-05" db="EMBL/GenBank/DDBJ databases">
        <title>Description of Sphingomonas pokkalii sp nov, isolated from the rhizosphere of saline tolerant pokkali rice and its draft genome analysis.</title>
        <authorList>
            <person name="Menon R."/>
            <person name="Kumari S."/>
            <person name="Rameshkumar N."/>
        </authorList>
    </citation>
    <scope>NUCLEOTIDE SEQUENCE [LARGE SCALE GENOMIC DNA]</scope>
    <source>
        <strain evidence="2 3">L3B27</strain>
    </source>
</reference>
<dbReference type="RefSeq" id="WP_116468240.1">
    <property type="nucleotide sequence ID" value="NZ_QENQ01000001.1"/>
</dbReference>
<name>A0A2U0SBZ9_9SPHN</name>